<feature type="region of interest" description="Disordered" evidence="1">
    <location>
        <begin position="21"/>
        <end position="84"/>
    </location>
</feature>
<feature type="compositionally biased region" description="Low complexity" evidence="1">
    <location>
        <begin position="60"/>
        <end position="69"/>
    </location>
</feature>
<dbReference type="Proteomes" id="UP001189429">
    <property type="component" value="Unassembled WGS sequence"/>
</dbReference>
<proteinExistence type="predicted"/>
<evidence type="ECO:0000313" key="3">
    <source>
        <dbReference type="Proteomes" id="UP001189429"/>
    </source>
</evidence>
<accession>A0ABN9UYF1</accession>
<sequence length="158" mass="16078">MAPRLPAAAIAALRVSARRPPPALPAAIFAPRRGDGDASPSGGAASTPGSGGAEGGASGRAGARDGASSVVRPEPGRVWFNSPMNSAVDITPYSKVYGQHPRSFHFDGDGAMEDAAAPSGSPKETSVGDEPMAQADAKNDAKRDAWKGAKRALGLFRR</sequence>
<feature type="compositionally biased region" description="Gly residues" evidence="1">
    <location>
        <begin position="49"/>
        <end position="59"/>
    </location>
</feature>
<name>A0ABN9UYF1_9DINO</name>
<comment type="caution">
    <text evidence="2">The sequence shown here is derived from an EMBL/GenBank/DDBJ whole genome shotgun (WGS) entry which is preliminary data.</text>
</comment>
<protein>
    <submittedName>
        <fullName evidence="2">Uncharacterized protein</fullName>
    </submittedName>
</protein>
<organism evidence="2 3">
    <name type="scientific">Prorocentrum cordatum</name>
    <dbReference type="NCBI Taxonomy" id="2364126"/>
    <lineage>
        <taxon>Eukaryota</taxon>
        <taxon>Sar</taxon>
        <taxon>Alveolata</taxon>
        <taxon>Dinophyceae</taxon>
        <taxon>Prorocentrales</taxon>
        <taxon>Prorocentraceae</taxon>
        <taxon>Prorocentrum</taxon>
    </lineage>
</organism>
<gene>
    <name evidence="2" type="ORF">PCOR1329_LOCUS52852</name>
</gene>
<feature type="compositionally biased region" description="Low complexity" evidence="1">
    <location>
        <begin position="25"/>
        <end position="48"/>
    </location>
</feature>
<reference evidence="2" key="1">
    <citation type="submission" date="2023-10" db="EMBL/GenBank/DDBJ databases">
        <authorList>
            <person name="Chen Y."/>
            <person name="Shah S."/>
            <person name="Dougan E. K."/>
            <person name="Thang M."/>
            <person name="Chan C."/>
        </authorList>
    </citation>
    <scope>NUCLEOTIDE SEQUENCE [LARGE SCALE GENOMIC DNA]</scope>
</reference>
<feature type="region of interest" description="Disordered" evidence="1">
    <location>
        <begin position="98"/>
        <end position="144"/>
    </location>
</feature>
<evidence type="ECO:0000256" key="1">
    <source>
        <dbReference type="SAM" id="MobiDB-lite"/>
    </source>
</evidence>
<dbReference type="EMBL" id="CAUYUJ010016434">
    <property type="protein sequence ID" value="CAK0865282.1"/>
    <property type="molecule type" value="Genomic_DNA"/>
</dbReference>
<keyword evidence="3" id="KW-1185">Reference proteome</keyword>
<evidence type="ECO:0000313" key="2">
    <source>
        <dbReference type="EMBL" id="CAK0865282.1"/>
    </source>
</evidence>